<dbReference type="AlphaFoldDB" id="A0A0N1PAF4"/>
<dbReference type="GO" id="GO:0000350">
    <property type="term" value="P:generation of catalytic spliceosome for second transesterification step"/>
    <property type="evidence" value="ECO:0007669"/>
    <property type="project" value="InterPro"/>
</dbReference>
<comment type="subcellular location">
    <subcellularLocation>
        <location evidence="1">Nucleus</location>
    </subcellularLocation>
</comment>
<dbReference type="VEuPathDB" id="TriTrypDB:Lsey_0382_0050"/>
<gene>
    <name evidence="6" type="ORF">ABL78_7559</name>
</gene>
<evidence type="ECO:0000256" key="2">
    <source>
        <dbReference type="ARBA" id="ARBA00007002"/>
    </source>
</evidence>
<accession>A0A0N1PAF4</accession>
<evidence type="ECO:0000313" key="7">
    <source>
        <dbReference type="Proteomes" id="UP000038009"/>
    </source>
</evidence>
<dbReference type="OrthoDB" id="1739576at2759"/>
<sequence length="270" mass="31081">MQDRLREIEGTLARTKERKNTILYKLSKRKQEEERLALLGVQKLPTNAREVEDVKVVKYVLFRLKQEIGDKTAQLRDPKLHSIDKDGEAVIRAKNDEVNKLISRRNQWEARLATLNGDPLPLFTKRKVFFGCAKELPEAEASRKRPRDAQENAAKENSTLRSSSEEEGDDGLDAQDQEDDLIQDADYPSRVQWLGSMAADDELLREEREAEAKMREKLDVHGGPTGSSLFVRSYLKDGIVDIPNEEHFKGLLINKRKEMLQERLKAMRKN</sequence>
<keyword evidence="3" id="KW-0539">Nucleus</keyword>
<dbReference type="FunFam" id="1.10.287.660:FF:000010">
    <property type="entry name" value="Isy1 splicing protein-like protein"/>
    <property type="match status" value="1"/>
</dbReference>
<dbReference type="InterPro" id="IPR009360">
    <property type="entry name" value="Isy1"/>
</dbReference>
<feature type="compositionally biased region" description="Acidic residues" evidence="5">
    <location>
        <begin position="165"/>
        <end position="174"/>
    </location>
</feature>
<comment type="caution">
    <text evidence="6">The sequence shown here is derived from an EMBL/GenBank/DDBJ whole genome shotgun (WGS) entry which is preliminary data.</text>
</comment>
<name>A0A0N1PAF4_LEPSE</name>
<reference evidence="6 7" key="1">
    <citation type="journal article" date="2015" name="PLoS Pathog.">
        <title>Leptomonas seymouri: Adaptations to the Dixenous Life Cycle Analyzed by Genome Sequencing, Transcriptome Profiling and Co-infection with Leishmania donovani.</title>
        <authorList>
            <person name="Kraeva N."/>
            <person name="Butenko A."/>
            <person name="Hlavacova J."/>
            <person name="Kostygov A."/>
            <person name="Myskova J."/>
            <person name="Grybchuk D."/>
            <person name="Lestinova T."/>
            <person name="Votypka J."/>
            <person name="Volf P."/>
            <person name="Opperdoes F."/>
            <person name="Flegontov P."/>
            <person name="Lukes J."/>
            <person name="Yurchenko V."/>
        </authorList>
    </citation>
    <scope>NUCLEOTIDE SEQUENCE [LARGE SCALE GENOMIC DNA]</scope>
    <source>
        <strain evidence="6 7">ATCC 30220</strain>
    </source>
</reference>
<feature type="region of interest" description="Disordered" evidence="5">
    <location>
        <begin position="139"/>
        <end position="174"/>
    </location>
</feature>
<dbReference type="OMA" id="SRKYQWE"/>
<dbReference type="InterPro" id="IPR029012">
    <property type="entry name" value="Helix_hairpin_bin_sf"/>
</dbReference>
<feature type="coiled-coil region" evidence="4">
    <location>
        <begin position="91"/>
        <end position="118"/>
    </location>
</feature>
<dbReference type="SUPFAM" id="SSF140102">
    <property type="entry name" value="ISY1 domain-like"/>
    <property type="match status" value="1"/>
</dbReference>
<dbReference type="EMBL" id="LJSK01000382">
    <property type="protein sequence ID" value="KPI83408.1"/>
    <property type="molecule type" value="Genomic_DNA"/>
</dbReference>
<feature type="compositionally biased region" description="Basic and acidic residues" evidence="5">
    <location>
        <begin position="139"/>
        <end position="154"/>
    </location>
</feature>
<keyword evidence="7" id="KW-1185">Reference proteome</keyword>
<evidence type="ECO:0000256" key="5">
    <source>
        <dbReference type="SAM" id="MobiDB-lite"/>
    </source>
</evidence>
<dbReference type="Proteomes" id="UP000038009">
    <property type="component" value="Unassembled WGS sequence"/>
</dbReference>
<organism evidence="6 7">
    <name type="scientific">Leptomonas seymouri</name>
    <dbReference type="NCBI Taxonomy" id="5684"/>
    <lineage>
        <taxon>Eukaryota</taxon>
        <taxon>Discoba</taxon>
        <taxon>Euglenozoa</taxon>
        <taxon>Kinetoplastea</taxon>
        <taxon>Metakinetoplastina</taxon>
        <taxon>Trypanosomatida</taxon>
        <taxon>Trypanosomatidae</taxon>
        <taxon>Leishmaniinae</taxon>
        <taxon>Leptomonas</taxon>
    </lineage>
</organism>
<proteinExistence type="inferred from homology"/>
<dbReference type="Pfam" id="PF06246">
    <property type="entry name" value="Isy1"/>
    <property type="match status" value="1"/>
</dbReference>
<dbReference type="GO" id="GO:0005634">
    <property type="term" value="C:nucleus"/>
    <property type="evidence" value="ECO:0007669"/>
    <property type="project" value="UniProtKB-SubCell"/>
</dbReference>
<keyword evidence="4" id="KW-0175">Coiled coil</keyword>
<protein>
    <submittedName>
        <fullName evidence="6">Uncharacterized protein</fullName>
    </submittedName>
</protein>
<evidence type="ECO:0000313" key="6">
    <source>
        <dbReference type="EMBL" id="KPI83408.1"/>
    </source>
</evidence>
<dbReference type="PANTHER" id="PTHR13021">
    <property type="entry name" value="PRE-MRNA-SPLICING FACTOR ISY1"/>
    <property type="match status" value="1"/>
</dbReference>
<evidence type="ECO:0000256" key="3">
    <source>
        <dbReference type="ARBA" id="ARBA00023242"/>
    </source>
</evidence>
<dbReference type="InterPro" id="IPR037200">
    <property type="entry name" value="Isy1_sf"/>
</dbReference>
<evidence type="ECO:0000256" key="4">
    <source>
        <dbReference type="SAM" id="Coils"/>
    </source>
</evidence>
<comment type="similarity">
    <text evidence="2">Belongs to the ISY1 family.</text>
</comment>
<dbReference type="Gene3D" id="1.10.287.660">
    <property type="entry name" value="Helix hairpin bin"/>
    <property type="match status" value="1"/>
</dbReference>
<evidence type="ECO:0000256" key="1">
    <source>
        <dbReference type="ARBA" id="ARBA00004123"/>
    </source>
</evidence>